<dbReference type="SUPFAM" id="SSF48452">
    <property type="entry name" value="TPR-like"/>
    <property type="match status" value="1"/>
</dbReference>
<protein>
    <submittedName>
        <fullName evidence="1">Uncharacterized protein</fullName>
    </submittedName>
</protein>
<keyword evidence="2" id="KW-1185">Reference proteome</keyword>
<reference evidence="1" key="1">
    <citation type="submission" date="2023-10" db="EMBL/GenBank/DDBJ databases">
        <authorList>
            <person name="Chen Y."/>
            <person name="Shah S."/>
            <person name="Dougan E. K."/>
            <person name="Thang M."/>
            <person name="Chan C."/>
        </authorList>
    </citation>
    <scope>NUCLEOTIDE SEQUENCE [LARGE SCALE GENOMIC DNA]</scope>
</reference>
<dbReference type="Gene3D" id="1.25.40.10">
    <property type="entry name" value="Tetratricopeptide repeat domain"/>
    <property type="match status" value="1"/>
</dbReference>
<organism evidence="1 2">
    <name type="scientific">Prorocentrum cordatum</name>
    <dbReference type="NCBI Taxonomy" id="2364126"/>
    <lineage>
        <taxon>Eukaryota</taxon>
        <taxon>Sar</taxon>
        <taxon>Alveolata</taxon>
        <taxon>Dinophyceae</taxon>
        <taxon>Prorocentrales</taxon>
        <taxon>Prorocentraceae</taxon>
        <taxon>Prorocentrum</taxon>
    </lineage>
</organism>
<name>A0ABN9PJ25_9DINO</name>
<dbReference type="InterPro" id="IPR011990">
    <property type="entry name" value="TPR-like_helical_dom_sf"/>
</dbReference>
<evidence type="ECO:0000313" key="1">
    <source>
        <dbReference type="EMBL" id="CAK0792994.1"/>
    </source>
</evidence>
<dbReference type="Proteomes" id="UP001189429">
    <property type="component" value="Unassembled WGS sequence"/>
</dbReference>
<accession>A0ABN9PJ25</accession>
<comment type="caution">
    <text evidence="1">The sequence shown here is derived from an EMBL/GenBank/DDBJ whole genome shotgun (WGS) entry which is preliminary data.</text>
</comment>
<evidence type="ECO:0000313" key="2">
    <source>
        <dbReference type="Proteomes" id="UP001189429"/>
    </source>
</evidence>
<dbReference type="EMBL" id="CAUYUJ010000886">
    <property type="protein sequence ID" value="CAK0792994.1"/>
    <property type="molecule type" value="Genomic_DNA"/>
</dbReference>
<feature type="non-terminal residue" evidence="1">
    <location>
        <position position="1"/>
    </location>
</feature>
<gene>
    <name evidence="1" type="ORF">PCOR1329_LOCUS3426</name>
</gene>
<sequence>REAVQLFQDDQDRAGEASTLLALAQLQVACKQNTEALASVKGARRIFQALGDKSGEARSMQTAGSIYLSNGSIDEALKLIGEGRAICHSDGDKQGEMDALQEILRIRVDVVVREEESGRRPRPQTVQ</sequence>
<proteinExistence type="predicted"/>
<dbReference type="Pfam" id="PF13424">
    <property type="entry name" value="TPR_12"/>
    <property type="match status" value="1"/>
</dbReference>
<feature type="non-terminal residue" evidence="1">
    <location>
        <position position="127"/>
    </location>
</feature>